<reference evidence="3" key="1">
    <citation type="journal article" date="2022" name="Int. J. Mol. Sci.">
        <title>Draft Genome of Tanacetum Coccineum: Genomic Comparison of Closely Related Tanacetum-Family Plants.</title>
        <authorList>
            <person name="Yamashiro T."/>
            <person name="Shiraishi A."/>
            <person name="Nakayama K."/>
            <person name="Satake H."/>
        </authorList>
    </citation>
    <scope>NUCLEOTIDE SEQUENCE</scope>
</reference>
<gene>
    <name evidence="3" type="ORF">Tco_1112651</name>
</gene>
<dbReference type="GO" id="GO:0000502">
    <property type="term" value="C:proteasome complex"/>
    <property type="evidence" value="ECO:0007669"/>
    <property type="project" value="UniProtKB-KW"/>
</dbReference>
<name>A0ABQ5ISX9_9ASTR</name>
<dbReference type="PANTHER" id="PTHR10539:SF0">
    <property type="entry name" value="26S PROTEASOME NON-ATPASE REGULATORY SUBUNIT 13"/>
    <property type="match status" value="1"/>
</dbReference>
<organism evidence="3 4">
    <name type="scientific">Tanacetum coccineum</name>
    <dbReference type="NCBI Taxonomy" id="301880"/>
    <lineage>
        <taxon>Eukaryota</taxon>
        <taxon>Viridiplantae</taxon>
        <taxon>Streptophyta</taxon>
        <taxon>Embryophyta</taxon>
        <taxon>Tracheophyta</taxon>
        <taxon>Spermatophyta</taxon>
        <taxon>Magnoliopsida</taxon>
        <taxon>eudicotyledons</taxon>
        <taxon>Gunneridae</taxon>
        <taxon>Pentapetalae</taxon>
        <taxon>asterids</taxon>
        <taxon>campanulids</taxon>
        <taxon>Asterales</taxon>
        <taxon>Asteraceae</taxon>
        <taxon>Asteroideae</taxon>
        <taxon>Anthemideae</taxon>
        <taxon>Anthemidinae</taxon>
        <taxon>Tanacetum</taxon>
    </lineage>
</organism>
<comment type="caution">
    <text evidence="3">The sequence shown here is derived from an EMBL/GenBank/DDBJ whole genome shotgun (WGS) entry which is preliminary data.</text>
</comment>
<dbReference type="PANTHER" id="PTHR10539">
    <property type="entry name" value="26S PROTEASOME NON-ATPASE REGULATORY SUBUNIT 13"/>
    <property type="match status" value="1"/>
</dbReference>
<dbReference type="InterPro" id="IPR035298">
    <property type="entry name" value="PSMD13"/>
</dbReference>
<dbReference type="Proteomes" id="UP001151760">
    <property type="component" value="Unassembled WGS sequence"/>
</dbReference>
<evidence type="ECO:0000259" key="2">
    <source>
        <dbReference type="Pfam" id="PF22037"/>
    </source>
</evidence>
<accession>A0ABQ5ISX9</accession>
<proteinExistence type="predicted"/>
<keyword evidence="1 3" id="KW-0647">Proteasome</keyword>
<evidence type="ECO:0000313" key="3">
    <source>
        <dbReference type="EMBL" id="GJU02313.1"/>
    </source>
</evidence>
<evidence type="ECO:0000256" key="1">
    <source>
        <dbReference type="ARBA" id="ARBA00022942"/>
    </source>
</evidence>
<keyword evidence="4" id="KW-1185">Reference proteome</keyword>
<dbReference type="InterPro" id="IPR054179">
    <property type="entry name" value="PSD13_N"/>
</dbReference>
<sequence length="60" mass="6737">DLVVDMTLSALLGDNIYNFGELLITSVQDSPVSWLYDLLEAFNSGDLVRFTTRECEIEPP</sequence>
<evidence type="ECO:0000313" key="4">
    <source>
        <dbReference type="Proteomes" id="UP001151760"/>
    </source>
</evidence>
<dbReference type="EMBL" id="BQNB010021048">
    <property type="protein sequence ID" value="GJU02313.1"/>
    <property type="molecule type" value="Genomic_DNA"/>
</dbReference>
<reference evidence="3" key="2">
    <citation type="submission" date="2022-01" db="EMBL/GenBank/DDBJ databases">
        <authorList>
            <person name="Yamashiro T."/>
            <person name="Shiraishi A."/>
            <person name="Satake H."/>
            <person name="Nakayama K."/>
        </authorList>
    </citation>
    <scope>NUCLEOTIDE SEQUENCE</scope>
</reference>
<feature type="non-terminal residue" evidence="3">
    <location>
        <position position="1"/>
    </location>
</feature>
<dbReference type="Pfam" id="PF22037">
    <property type="entry name" value="PSD13_N"/>
    <property type="match status" value="1"/>
</dbReference>
<feature type="domain" description="PSD13 N-terminal" evidence="2">
    <location>
        <begin position="3"/>
        <end position="39"/>
    </location>
</feature>
<protein>
    <submittedName>
        <fullName evidence="3">26S proteasome non-ATPase regulatory subunit 13 homolog B</fullName>
    </submittedName>
</protein>